<dbReference type="InterPro" id="IPR000719">
    <property type="entry name" value="Prot_kinase_dom"/>
</dbReference>
<name>A0A9W9TP75_PENCI</name>
<dbReference type="SUPFAM" id="SSF56112">
    <property type="entry name" value="Protein kinase-like (PK-like)"/>
    <property type="match status" value="1"/>
</dbReference>
<dbReference type="GO" id="GO:0004674">
    <property type="term" value="F:protein serine/threonine kinase activity"/>
    <property type="evidence" value="ECO:0007669"/>
    <property type="project" value="TreeGrafter"/>
</dbReference>
<protein>
    <recommendedName>
        <fullName evidence="2">Protein kinase domain-containing protein</fullName>
    </recommendedName>
</protein>
<organism evidence="3 4">
    <name type="scientific">Penicillium citrinum</name>
    <dbReference type="NCBI Taxonomy" id="5077"/>
    <lineage>
        <taxon>Eukaryota</taxon>
        <taxon>Fungi</taxon>
        <taxon>Dikarya</taxon>
        <taxon>Ascomycota</taxon>
        <taxon>Pezizomycotina</taxon>
        <taxon>Eurotiomycetes</taxon>
        <taxon>Eurotiomycetidae</taxon>
        <taxon>Eurotiales</taxon>
        <taxon>Aspergillaceae</taxon>
        <taxon>Penicillium</taxon>
    </lineage>
</organism>
<reference evidence="3" key="2">
    <citation type="journal article" date="2023" name="IMA Fungus">
        <title>Comparative genomic study of the Penicillium genus elucidates a diverse pangenome and 15 lateral gene transfer events.</title>
        <authorList>
            <person name="Petersen C."/>
            <person name="Sorensen T."/>
            <person name="Nielsen M.R."/>
            <person name="Sondergaard T.E."/>
            <person name="Sorensen J.L."/>
            <person name="Fitzpatrick D.A."/>
            <person name="Frisvad J.C."/>
            <person name="Nielsen K.L."/>
        </authorList>
    </citation>
    <scope>NUCLEOTIDE SEQUENCE</scope>
    <source>
        <strain evidence="3">IBT 23319</strain>
    </source>
</reference>
<reference evidence="3" key="1">
    <citation type="submission" date="2022-11" db="EMBL/GenBank/DDBJ databases">
        <authorList>
            <person name="Petersen C."/>
        </authorList>
    </citation>
    <scope>NUCLEOTIDE SEQUENCE</scope>
    <source>
        <strain evidence="3">IBT 23319</strain>
    </source>
</reference>
<dbReference type="Proteomes" id="UP001147733">
    <property type="component" value="Unassembled WGS sequence"/>
</dbReference>
<dbReference type="PROSITE" id="PS50011">
    <property type="entry name" value="PROTEIN_KINASE_DOM"/>
    <property type="match status" value="1"/>
</dbReference>
<dbReference type="GO" id="GO:0005524">
    <property type="term" value="F:ATP binding"/>
    <property type="evidence" value="ECO:0007669"/>
    <property type="project" value="InterPro"/>
</dbReference>
<evidence type="ECO:0000256" key="1">
    <source>
        <dbReference type="SAM" id="MobiDB-lite"/>
    </source>
</evidence>
<dbReference type="Gene3D" id="1.10.510.10">
    <property type="entry name" value="Transferase(Phosphotransferase) domain 1"/>
    <property type="match status" value="1"/>
</dbReference>
<proteinExistence type="predicted"/>
<dbReference type="PANTHER" id="PTHR44167:SF24">
    <property type="entry name" value="SERINE_THREONINE-PROTEIN KINASE CHK2"/>
    <property type="match status" value="1"/>
</dbReference>
<dbReference type="SMART" id="SM00220">
    <property type="entry name" value="S_TKc"/>
    <property type="match status" value="1"/>
</dbReference>
<dbReference type="RefSeq" id="XP_056501057.1">
    <property type="nucleotide sequence ID" value="XM_056644243.1"/>
</dbReference>
<comment type="caution">
    <text evidence="3">The sequence shown here is derived from an EMBL/GenBank/DDBJ whole genome shotgun (WGS) entry which is preliminary data.</text>
</comment>
<feature type="region of interest" description="Disordered" evidence="1">
    <location>
        <begin position="1"/>
        <end position="61"/>
    </location>
</feature>
<evidence type="ECO:0000259" key="2">
    <source>
        <dbReference type="PROSITE" id="PS50011"/>
    </source>
</evidence>
<dbReference type="InterPro" id="IPR011009">
    <property type="entry name" value="Kinase-like_dom_sf"/>
</dbReference>
<dbReference type="EMBL" id="JAPQKT010000004">
    <property type="protein sequence ID" value="KAJ5233557.1"/>
    <property type="molecule type" value="Genomic_DNA"/>
</dbReference>
<feature type="compositionally biased region" description="Polar residues" evidence="1">
    <location>
        <begin position="10"/>
        <end position="36"/>
    </location>
</feature>
<gene>
    <name evidence="3" type="ORF">N7469_005323</name>
</gene>
<feature type="domain" description="Protein kinase" evidence="2">
    <location>
        <begin position="86"/>
        <end position="402"/>
    </location>
</feature>
<keyword evidence="4" id="KW-1185">Reference proteome</keyword>
<evidence type="ECO:0000313" key="3">
    <source>
        <dbReference type="EMBL" id="KAJ5233557.1"/>
    </source>
</evidence>
<dbReference type="AlphaFoldDB" id="A0A9W9TP75"/>
<sequence>MPGMTPPSSPMQLSLHTCGNGKGISQTSTSNSNLTPPVTPIGKEGSGRITTPLSEPSEDRSTTLIKRNITTPIRFTDDLEPSLDERGRRIEFGEGVWSKVYKAHWIPTTSTPLNTPPSSPITANKVVAVKTSRRGDAAPILQAEALILTRLTLTPGHERHIVPFHGYHPETQSIVMSAVPLALSTYIEEQANLARNTPISTATMFDPFLGPAPWKDLARKLISTLGWLHHDAGIMHGDVKPHSILLQPIETDNASPHPFRYEPLLADFSAAMTISSSTENEKESEKILSSFTAPFSAPEVLKALRPGSGNPPPTPASDIFSMAATLLAAATGDVLLYPGCDFRRRNLMAGEGHQIVDFIRSFGNGARVPRNGFVERLVKPAVVKDPERRISAVDWMVLAEEVCSA</sequence>
<dbReference type="OrthoDB" id="626167at2759"/>
<dbReference type="GeneID" id="81383410"/>
<dbReference type="PANTHER" id="PTHR44167">
    <property type="entry name" value="OVARIAN-SPECIFIC SERINE/THREONINE-PROTEIN KINASE LOK-RELATED"/>
    <property type="match status" value="1"/>
</dbReference>
<dbReference type="GO" id="GO:0005634">
    <property type="term" value="C:nucleus"/>
    <property type="evidence" value="ECO:0007669"/>
    <property type="project" value="TreeGrafter"/>
</dbReference>
<dbReference type="GO" id="GO:0044773">
    <property type="term" value="P:mitotic DNA damage checkpoint signaling"/>
    <property type="evidence" value="ECO:0007669"/>
    <property type="project" value="TreeGrafter"/>
</dbReference>
<evidence type="ECO:0000313" key="4">
    <source>
        <dbReference type="Proteomes" id="UP001147733"/>
    </source>
</evidence>
<dbReference type="Pfam" id="PF00069">
    <property type="entry name" value="Pkinase"/>
    <property type="match status" value="1"/>
</dbReference>
<accession>A0A9W9TP75</accession>